<dbReference type="InterPro" id="IPR018712">
    <property type="entry name" value="Tle1-like_cat"/>
</dbReference>
<feature type="domain" description="T6SS Phospholipase effector Tle1-like catalytic" evidence="1">
    <location>
        <begin position="9"/>
        <end position="65"/>
    </location>
</feature>
<sequence length="68" mass="7569">MELWQSPGNNANVYRFYKALTVTSDQVTYYDDGVGADASGLNRILEGAFDQGLLQKIMDCYTKIVPCV</sequence>
<dbReference type="Pfam" id="PF09994">
    <property type="entry name" value="T6SS_Tle1-like_cat"/>
    <property type="match status" value="1"/>
</dbReference>
<evidence type="ECO:0000259" key="1">
    <source>
        <dbReference type="Pfam" id="PF09994"/>
    </source>
</evidence>
<name>A0A7G8BD97_9BACT</name>
<evidence type="ECO:0000313" key="3">
    <source>
        <dbReference type="Proteomes" id="UP000515312"/>
    </source>
</evidence>
<reference evidence="2 3" key="1">
    <citation type="submission" date="2020-08" db="EMBL/GenBank/DDBJ databases">
        <title>Edaphobacter telluris sp. nov. and Acidobacterium dinghuensis sp. nov., two acidobacteria isolated from forest soil.</title>
        <authorList>
            <person name="Fu J."/>
            <person name="Qiu L."/>
        </authorList>
    </citation>
    <scope>NUCLEOTIDE SEQUENCE [LARGE SCALE GENOMIC DNA]</scope>
    <source>
        <strain evidence="2">4Y35</strain>
    </source>
</reference>
<evidence type="ECO:0000313" key="2">
    <source>
        <dbReference type="EMBL" id="QNI30517.1"/>
    </source>
</evidence>
<dbReference type="AlphaFoldDB" id="A0A7G8BD97"/>
<gene>
    <name evidence="2" type="ORF">H7849_15345</name>
</gene>
<keyword evidence="3" id="KW-1185">Reference proteome</keyword>
<accession>A0A7G8BD97</accession>
<dbReference type="Proteomes" id="UP000515312">
    <property type="component" value="Chromosome"/>
</dbReference>
<proteinExistence type="predicted"/>
<dbReference type="KEGG" id="adin:H7849_15345"/>
<dbReference type="EMBL" id="CP060394">
    <property type="protein sequence ID" value="QNI30517.1"/>
    <property type="molecule type" value="Genomic_DNA"/>
</dbReference>
<organism evidence="2 3">
    <name type="scientific">Alloacidobacterium dinghuense</name>
    <dbReference type="NCBI Taxonomy" id="2763107"/>
    <lineage>
        <taxon>Bacteria</taxon>
        <taxon>Pseudomonadati</taxon>
        <taxon>Acidobacteriota</taxon>
        <taxon>Terriglobia</taxon>
        <taxon>Terriglobales</taxon>
        <taxon>Acidobacteriaceae</taxon>
        <taxon>Alloacidobacterium</taxon>
    </lineage>
</organism>
<protein>
    <submittedName>
        <fullName evidence="2">DUF2235 domain-containing protein</fullName>
    </submittedName>
</protein>